<protein>
    <submittedName>
        <fullName evidence="1">Uncharacterized protein</fullName>
    </submittedName>
</protein>
<proteinExistence type="predicted"/>
<reference evidence="1" key="1">
    <citation type="journal article" date="2014" name="Front. Microbiol.">
        <title>High frequency of phylogenetically diverse reductive dehalogenase-homologous genes in deep subseafloor sedimentary metagenomes.</title>
        <authorList>
            <person name="Kawai M."/>
            <person name="Futagami T."/>
            <person name="Toyoda A."/>
            <person name="Takaki Y."/>
            <person name="Nishi S."/>
            <person name="Hori S."/>
            <person name="Arai W."/>
            <person name="Tsubouchi T."/>
            <person name="Morono Y."/>
            <person name="Uchiyama I."/>
            <person name="Ito T."/>
            <person name="Fujiyama A."/>
            <person name="Inagaki F."/>
            <person name="Takami H."/>
        </authorList>
    </citation>
    <scope>NUCLEOTIDE SEQUENCE</scope>
    <source>
        <strain evidence="1">Expedition CK06-06</strain>
    </source>
</reference>
<organism evidence="1">
    <name type="scientific">marine sediment metagenome</name>
    <dbReference type="NCBI Taxonomy" id="412755"/>
    <lineage>
        <taxon>unclassified sequences</taxon>
        <taxon>metagenomes</taxon>
        <taxon>ecological metagenomes</taxon>
    </lineage>
</organism>
<name>X1UB76_9ZZZZ</name>
<dbReference type="AlphaFoldDB" id="X1UB76"/>
<comment type="caution">
    <text evidence="1">The sequence shown here is derived from an EMBL/GenBank/DDBJ whole genome shotgun (WGS) entry which is preliminary data.</text>
</comment>
<sequence length="30" mass="3502">DNDEGWGLMTWDMVEEWVKSEYGVWGLGVI</sequence>
<evidence type="ECO:0000313" key="1">
    <source>
        <dbReference type="EMBL" id="GAJ14749.1"/>
    </source>
</evidence>
<accession>X1UB76</accession>
<feature type="non-terminal residue" evidence="1">
    <location>
        <position position="1"/>
    </location>
</feature>
<gene>
    <name evidence="1" type="ORF">S12H4_42514</name>
</gene>
<dbReference type="EMBL" id="BARW01026024">
    <property type="protein sequence ID" value="GAJ14749.1"/>
    <property type="molecule type" value="Genomic_DNA"/>
</dbReference>